<dbReference type="EMBL" id="JANPWZ010000710">
    <property type="protein sequence ID" value="KAJ3573088.1"/>
    <property type="molecule type" value="Genomic_DNA"/>
</dbReference>
<evidence type="ECO:0000313" key="3">
    <source>
        <dbReference type="EMBL" id="KAJ3573088.1"/>
    </source>
</evidence>
<dbReference type="AlphaFoldDB" id="A0A9W8NFB5"/>
<comment type="caution">
    <text evidence="3">The sequence shown here is derived from an EMBL/GenBank/DDBJ whole genome shotgun (WGS) entry which is preliminary data.</text>
</comment>
<protein>
    <recommendedName>
        <fullName evidence="2">Myb-like domain-containing protein</fullName>
    </recommendedName>
</protein>
<sequence>MFDMRPKQPPHRQLVWQQYRDRLPGKSHPHRYREEGSFPVIYGSLIDTPGFFIVDQDYPRQLFQQRFQPMMDNRTLYQHGIDSGDESIMFNDYLAADPHAVGTGMQNVRSQTAARSVSLANCGRDVGPSHPEYSNKAALGNEQAISPDHPAANAYAYGLSSSFAQQQIPFPCPSSEYRNPIFEFDFHHGLLAASEAYANMSGAAESFGYTRSSPTTLNSSFSSSDGSSIASEGMASMSLESAPLQGCTSSMDFQNTCHVSSMDIHGEDWAAAYPATISPKMLRINPSPTPTSSSESIQASIQTINADSDLGSSAWNQHDGGSVVPTKCLHHKPRKELPTKPTKAPLMTSSTSRRSAISKGKGKAYVQPELPPQCSDEDIQERTTPRSRRLMDADDLVDPIPSTSSDAEREAKNRFLVDSKLAGMTYREIRLQGGFTEAESTLRGRFRTLTKNKEQRVRKPEWQDKDIRLLKRAVRKLAKGGKDSARVPWKQVAAYIFEHDGSYHFGNATCRKKWDELVEEEAEGR</sequence>
<name>A0A9W8NFB5_9PEZI</name>
<accession>A0A9W8NFB5</accession>
<reference evidence="3" key="1">
    <citation type="submission" date="2022-07" db="EMBL/GenBank/DDBJ databases">
        <title>Genome Sequence of Xylaria arbuscula.</title>
        <authorList>
            <person name="Buettner E."/>
        </authorList>
    </citation>
    <scope>NUCLEOTIDE SEQUENCE</scope>
    <source>
        <strain evidence="3">VT107</strain>
    </source>
</reference>
<dbReference type="VEuPathDB" id="FungiDB:F4678DRAFT_456578"/>
<dbReference type="InterPro" id="IPR001005">
    <property type="entry name" value="SANT/Myb"/>
</dbReference>
<feature type="domain" description="Myb-like" evidence="2">
    <location>
        <begin position="454"/>
        <end position="518"/>
    </location>
</feature>
<evidence type="ECO:0000256" key="1">
    <source>
        <dbReference type="SAM" id="MobiDB-lite"/>
    </source>
</evidence>
<organism evidence="3 4">
    <name type="scientific">Xylaria arbuscula</name>
    <dbReference type="NCBI Taxonomy" id="114810"/>
    <lineage>
        <taxon>Eukaryota</taxon>
        <taxon>Fungi</taxon>
        <taxon>Dikarya</taxon>
        <taxon>Ascomycota</taxon>
        <taxon>Pezizomycotina</taxon>
        <taxon>Sordariomycetes</taxon>
        <taxon>Xylariomycetidae</taxon>
        <taxon>Xylariales</taxon>
        <taxon>Xylariaceae</taxon>
        <taxon>Xylaria</taxon>
    </lineage>
</organism>
<keyword evidence="4" id="KW-1185">Reference proteome</keyword>
<proteinExistence type="predicted"/>
<evidence type="ECO:0000313" key="4">
    <source>
        <dbReference type="Proteomes" id="UP001148614"/>
    </source>
</evidence>
<dbReference type="PROSITE" id="PS50090">
    <property type="entry name" value="MYB_LIKE"/>
    <property type="match status" value="1"/>
</dbReference>
<gene>
    <name evidence="3" type="ORF">NPX13_g4827</name>
</gene>
<evidence type="ECO:0000259" key="2">
    <source>
        <dbReference type="PROSITE" id="PS50090"/>
    </source>
</evidence>
<feature type="region of interest" description="Disordered" evidence="1">
    <location>
        <begin position="323"/>
        <end position="385"/>
    </location>
</feature>
<dbReference type="Proteomes" id="UP001148614">
    <property type="component" value="Unassembled WGS sequence"/>
</dbReference>